<evidence type="ECO:0000313" key="1">
    <source>
        <dbReference type="EMBL" id="ADZ82010.1"/>
    </source>
</evidence>
<evidence type="ECO:0000313" key="2">
    <source>
        <dbReference type="Proteomes" id="UP000008467"/>
    </source>
</evidence>
<protein>
    <recommendedName>
        <fullName evidence="3">Leucine-rich repeat domain-containing protein</fullName>
    </recommendedName>
</protein>
<name>F2JIT8_CELLD</name>
<dbReference type="eggNOG" id="COG5492">
    <property type="taxonomic scope" value="Bacteria"/>
</dbReference>
<sequence length="417" mass="45632">MVSKKRVFLRITVLLVILMQFCIGSIVVYAKTTPDGFIYQNMGSVIWISGYEGNQSDIQIPESIDGKPVTVIAAQSFYNNKVIKSVQIPSSITSIGSQAFSKCTNLTSINIPFDITEIKSMTFQGCTSLEYIELPGNIQKIGSLTFSDCTSLKSISIPVGVTVIEDSSFASCSRLDTVVIPNSVVTIEKRAFKDCIKLKQIDLPNEIVSIGTSSFENCTSLLGIELPENLTKIESRLFYGCTSLVAVDIPEKVAEIGSYAFYECSQLQAINIPESVIKINSRSFYGCANNLTIYGLAESYVATYATKNKVKFISQQGNTGIVLILKAIKNDINQWEIIAIIKGEGEKAATNVKVKLNLPDSLELVEGNMEVSVGTVKQGEEKQVSWLVKEVLNEKQAYSVVALAEDSEVLIETNNLP</sequence>
<gene>
    <name evidence="1" type="ordered locus">Clole_0258</name>
</gene>
<dbReference type="InterPro" id="IPR032675">
    <property type="entry name" value="LRR_dom_sf"/>
</dbReference>
<dbReference type="Gene3D" id="3.80.10.10">
    <property type="entry name" value="Ribonuclease Inhibitor"/>
    <property type="match status" value="2"/>
</dbReference>
<dbReference type="EMBL" id="CP002582">
    <property type="protein sequence ID" value="ADZ82010.1"/>
    <property type="molecule type" value="Genomic_DNA"/>
</dbReference>
<dbReference type="PANTHER" id="PTHR45661:SF3">
    <property type="entry name" value="IG-LIKE DOMAIN-CONTAINING PROTEIN"/>
    <property type="match status" value="1"/>
</dbReference>
<dbReference type="PANTHER" id="PTHR45661">
    <property type="entry name" value="SURFACE ANTIGEN"/>
    <property type="match status" value="1"/>
</dbReference>
<dbReference type="InterPro" id="IPR053139">
    <property type="entry name" value="Surface_bspA-like"/>
</dbReference>
<proteinExistence type="predicted"/>
<keyword evidence="2" id="KW-1185">Reference proteome</keyword>
<dbReference type="Pfam" id="PF13306">
    <property type="entry name" value="LRR_5"/>
    <property type="match status" value="1"/>
</dbReference>
<dbReference type="Proteomes" id="UP000008467">
    <property type="component" value="Chromosome"/>
</dbReference>
<evidence type="ECO:0008006" key="3">
    <source>
        <dbReference type="Google" id="ProtNLM"/>
    </source>
</evidence>
<reference evidence="1 2" key="1">
    <citation type="journal article" date="2011" name="J. Bacteriol.">
        <title>Complete genome sequence of the cellulose-degrading bacterium Cellulosilyticum lentocellum.</title>
        <authorList>
            <consortium name="US DOE Joint Genome Institute"/>
            <person name="Miller D.A."/>
            <person name="Suen G."/>
            <person name="Bruce D."/>
            <person name="Copeland A."/>
            <person name="Cheng J.F."/>
            <person name="Detter C."/>
            <person name="Goodwin L.A."/>
            <person name="Han C.S."/>
            <person name="Hauser L.J."/>
            <person name="Land M.L."/>
            <person name="Lapidus A."/>
            <person name="Lucas S."/>
            <person name="Meincke L."/>
            <person name="Pitluck S."/>
            <person name="Tapia R."/>
            <person name="Teshima H."/>
            <person name="Woyke T."/>
            <person name="Fox B.G."/>
            <person name="Angert E.R."/>
            <person name="Currie C.R."/>
        </authorList>
    </citation>
    <scope>NUCLEOTIDE SEQUENCE [LARGE SCALE GENOMIC DNA]</scope>
    <source>
        <strain evidence="2">ATCC 49066 / DSM 5427 / NCIMB 11756 / RHM5</strain>
    </source>
</reference>
<dbReference type="HOGENOM" id="CLU_658397_0_0_9"/>
<accession>F2JIT8</accession>
<dbReference type="SUPFAM" id="SSF52058">
    <property type="entry name" value="L domain-like"/>
    <property type="match status" value="1"/>
</dbReference>
<dbReference type="RefSeq" id="WP_013655311.1">
    <property type="nucleotide sequence ID" value="NC_015275.1"/>
</dbReference>
<dbReference type="InterPro" id="IPR026906">
    <property type="entry name" value="LRR_5"/>
</dbReference>
<dbReference type="KEGG" id="cle:Clole_0258"/>
<organism evidence="1 2">
    <name type="scientific">Cellulosilyticum lentocellum (strain ATCC 49066 / DSM 5427 / NCIMB 11756 / RHM5)</name>
    <name type="common">Clostridium lentocellum</name>
    <dbReference type="NCBI Taxonomy" id="642492"/>
    <lineage>
        <taxon>Bacteria</taxon>
        <taxon>Bacillati</taxon>
        <taxon>Bacillota</taxon>
        <taxon>Clostridia</taxon>
        <taxon>Lachnospirales</taxon>
        <taxon>Cellulosilyticaceae</taxon>
        <taxon>Cellulosilyticum</taxon>
    </lineage>
</organism>
<dbReference type="AlphaFoldDB" id="F2JIT8"/>